<gene>
    <name evidence="1" type="ORF">DILT_LOCUS13579</name>
</gene>
<dbReference type="PANTHER" id="PTHR11915">
    <property type="entry name" value="SPECTRIN/FILAMIN RELATED CYTOSKELETAL PROTEIN"/>
    <property type="match status" value="1"/>
</dbReference>
<reference evidence="1 2" key="1">
    <citation type="submission" date="2018-11" db="EMBL/GenBank/DDBJ databases">
        <authorList>
            <consortium name="Pathogen Informatics"/>
        </authorList>
    </citation>
    <scope>NUCLEOTIDE SEQUENCE [LARGE SCALE GENOMIC DNA]</scope>
</reference>
<sequence length="97" mass="10866">MVNTVRPDERSVMTYVAAYYHAFANSANTESAASRIAKVLKSNQDTEKLMAEYAKIASDLLEWIQKQTPFLAPSTIGRQCGASTHNYHYFLSTMPES</sequence>
<protein>
    <recommendedName>
        <fullName evidence="3">Calponin-homology (CH) domain-containing protein</fullName>
    </recommendedName>
</protein>
<proteinExistence type="predicted"/>
<accession>A0A3P7M932</accession>
<dbReference type="AlphaFoldDB" id="A0A3P7M932"/>
<dbReference type="Gene3D" id="1.10.418.10">
    <property type="entry name" value="Calponin-like domain"/>
    <property type="match status" value="1"/>
</dbReference>
<dbReference type="Proteomes" id="UP000281553">
    <property type="component" value="Unassembled WGS sequence"/>
</dbReference>
<dbReference type="Gene3D" id="1.20.58.60">
    <property type="match status" value="1"/>
</dbReference>
<dbReference type="SUPFAM" id="SSF46966">
    <property type="entry name" value="Spectrin repeat"/>
    <property type="match status" value="1"/>
</dbReference>
<evidence type="ECO:0008006" key="3">
    <source>
        <dbReference type="Google" id="ProtNLM"/>
    </source>
</evidence>
<dbReference type="EMBL" id="UYRU01070778">
    <property type="protein sequence ID" value="VDN20227.1"/>
    <property type="molecule type" value="Genomic_DNA"/>
</dbReference>
<feature type="non-terminal residue" evidence="1">
    <location>
        <position position="97"/>
    </location>
</feature>
<organism evidence="1 2">
    <name type="scientific">Dibothriocephalus latus</name>
    <name type="common">Fish tapeworm</name>
    <name type="synonym">Diphyllobothrium latum</name>
    <dbReference type="NCBI Taxonomy" id="60516"/>
    <lineage>
        <taxon>Eukaryota</taxon>
        <taxon>Metazoa</taxon>
        <taxon>Spiralia</taxon>
        <taxon>Lophotrochozoa</taxon>
        <taxon>Platyhelminthes</taxon>
        <taxon>Cestoda</taxon>
        <taxon>Eucestoda</taxon>
        <taxon>Diphyllobothriidea</taxon>
        <taxon>Diphyllobothriidae</taxon>
        <taxon>Dibothriocephalus</taxon>
    </lineage>
</organism>
<dbReference type="InterPro" id="IPR036872">
    <property type="entry name" value="CH_dom_sf"/>
</dbReference>
<evidence type="ECO:0000313" key="2">
    <source>
        <dbReference type="Proteomes" id="UP000281553"/>
    </source>
</evidence>
<dbReference type="OrthoDB" id="6251725at2759"/>
<name>A0A3P7M932_DIBLA</name>
<keyword evidence="2" id="KW-1185">Reference proteome</keyword>
<evidence type="ECO:0000313" key="1">
    <source>
        <dbReference type="EMBL" id="VDN20227.1"/>
    </source>
</evidence>